<reference evidence="4" key="1">
    <citation type="journal article" date="2020" name="Stud. Mycol.">
        <title>101 Dothideomycetes genomes: a test case for predicting lifestyles and emergence of pathogens.</title>
        <authorList>
            <person name="Haridas S."/>
            <person name="Albert R."/>
            <person name="Binder M."/>
            <person name="Bloem J."/>
            <person name="Labutti K."/>
            <person name="Salamov A."/>
            <person name="Andreopoulos B."/>
            <person name="Baker S."/>
            <person name="Barry K."/>
            <person name="Bills G."/>
            <person name="Bluhm B."/>
            <person name="Cannon C."/>
            <person name="Castanera R."/>
            <person name="Culley D."/>
            <person name="Daum C."/>
            <person name="Ezra D."/>
            <person name="Gonzalez J."/>
            <person name="Henrissat B."/>
            <person name="Kuo A."/>
            <person name="Liang C."/>
            <person name="Lipzen A."/>
            <person name="Lutzoni F."/>
            <person name="Magnuson J."/>
            <person name="Mondo S."/>
            <person name="Nolan M."/>
            <person name="Ohm R."/>
            <person name="Pangilinan J."/>
            <person name="Park H.-J."/>
            <person name="Ramirez L."/>
            <person name="Alfaro M."/>
            <person name="Sun H."/>
            <person name="Tritt A."/>
            <person name="Yoshinaga Y."/>
            <person name="Zwiers L.-H."/>
            <person name="Turgeon B."/>
            <person name="Goodwin S."/>
            <person name="Spatafora J."/>
            <person name="Crous P."/>
            <person name="Grigoriev I."/>
        </authorList>
    </citation>
    <scope>NUCLEOTIDE SEQUENCE</scope>
    <source>
        <strain evidence="4">CBS 260.36</strain>
    </source>
</reference>
<dbReference type="PROSITE" id="PS50076">
    <property type="entry name" value="DNAJ_2"/>
    <property type="match status" value="1"/>
</dbReference>
<protein>
    <submittedName>
        <fullName evidence="4">DnaJ-domain-containing protein</fullName>
    </submittedName>
</protein>
<evidence type="ECO:0000256" key="2">
    <source>
        <dbReference type="SAM" id="MobiDB-lite"/>
    </source>
</evidence>
<dbReference type="PRINTS" id="PR00625">
    <property type="entry name" value="JDOMAIN"/>
</dbReference>
<feature type="compositionally biased region" description="Basic residues" evidence="2">
    <location>
        <begin position="104"/>
        <end position="113"/>
    </location>
</feature>
<feature type="domain" description="J" evidence="3">
    <location>
        <begin position="35"/>
        <end position="100"/>
    </location>
</feature>
<dbReference type="CDD" id="cd06257">
    <property type="entry name" value="DnaJ"/>
    <property type="match status" value="1"/>
</dbReference>
<name>A0A9P4J4G3_9PEZI</name>
<comment type="caution">
    <text evidence="4">The sequence shown here is derived from an EMBL/GenBank/DDBJ whole genome shotgun (WGS) entry which is preliminary data.</text>
</comment>
<dbReference type="AlphaFoldDB" id="A0A9P4J4G3"/>
<gene>
    <name evidence="4" type="ORF">K461DRAFT_216403</name>
</gene>
<dbReference type="Proteomes" id="UP000799439">
    <property type="component" value="Unassembled WGS sequence"/>
</dbReference>
<keyword evidence="1" id="KW-0143">Chaperone</keyword>
<dbReference type="Gene3D" id="1.10.287.110">
    <property type="entry name" value="DnaJ domain"/>
    <property type="match status" value="1"/>
</dbReference>
<sequence>MILRSCRAPRRATLSHGLGPRLFSTTGPLYAESANHYETLGLQHNASASDIKKKFYALSKTYHPDLHPNDPTASARFVEISEAYAVLGSAEKRATYDRSITPASHHHHQHAPRGSHSSHSTPAGGRPASGLSRRRTQFRGPPPSFYRSGGWGEHSAKRSEHAARGRGEHDAQQKEGEGAESSAREEPGMGPGGFTTGSDNDVPHWDRAGHFRTQESVEKGKHRSRRWGGASPEEILEAQSGSGSFQGFLAVTGVLGIAMG</sequence>
<evidence type="ECO:0000313" key="5">
    <source>
        <dbReference type="Proteomes" id="UP000799439"/>
    </source>
</evidence>
<accession>A0A9P4J4G3</accession>
<dbReference type="PANTHER" id="PTHR44145">
    <property type="entry name" value="DNAJ HOMOLOG SUBFAMILY A MEMBER 3, MITOCHONDRIAL"/>
    <property type="match status" value="1"/>
</dbReference>
<dbReference type="InterPro" id="IPR001623">
    <property type="entry name" value="DnaJ_domain"/>
</dbReference>
<feature type="compositionally biased region" description="Basic and acidic residues" evidence="2">
    <location>
        <begin position="154"/>
        <end position="187"/>
    </location>
</feature>
<feature type="region of interest" description="Disordered" evidence="2">
    <location>
        <begin position="102"/>
        <end position="206"/>
    </location>
</feature>
<evidence type="ECO:0000259" key="3">
    <source>
        <dbReference type="PROSITE" id="PS50076"/>
    </source>
</evidence>
<dbReference type="SUPFAM" id="SSF46565">
    <property type="entry name" value="Chaperone J-domain"/>
    <property type="match status" value="1"/>
</dbReference>
<dbReference type="InterPro" id="IPR036869">
    <property type="entry name" value="J_dom_sf"/>
</dbReference>
<dbReference type="PANTHER" id="PTHR44145:SF3">
    <property type="entry name" value="DNAJ HOMOLOG SUBFAMILY A MEMBER 3, MITOCHONDRIAL"/>
    <property type="match status" value="1"/>
</dbReference>
<feature type="non-terminal residue" evidence="4">
    <location>
        <position position="260"/>
    </location>
</feature>
<feature type="region of interest" description="Disordered" evidence="2">
    <location>
        <begin position="211"/>
        <end position="230"/>
    </location>
</feature>
<dbReference type="InterPro" id="IPR051938">
    <property type="entry name" value="Apopto_cytoskel_mod"/>
</dbReference>
<dbReference type="OrthoDB" id="10250354at2759"/>
<organism evidence="4 5">
    <name type="scientific">Myriangium duriaei CBS 260.36</name>
    <dbReference type="NCBI Taxonomy" id="1168546"/>
    <lineage>
        <taxon>Eukaryota</taxon>
        <taxon>Fungi</taxon>
        <taxon>Dikarya</taxon>
        <taxon>Ascomycota</taxon>
        <taxon>Pezizomycotina</taxon>
        <taxon>Dothideomycetes</taxon>
        <taxon>Dothideomycetidae</taxon>
        <taxon>Myriangiales</taxon>
        <taxon>Myriangiaceae</taxon>
        <taxon>Myriangium</taxon>
    </lineage>
</organism>
<dbReference type="EMBL" id="ML996085">
    <property type="protein sequence ID" value="KAF2153055.1"/>
    <property type="molecule type" value="Genomic_DNA"/>
</dbReference>
<dbReference type="Pfam" id="PF00226">
    <property type="entry name" value="DnaJ"/>
    <property type="match status" value="1"/>
</dbReference>
<proteinExistence type="predicted"/>
<keyword evidence="5" id="KW-1185">Reference proteome</keyword>
<evidence type="ECO:0000313" key="4">
    <source>
        <dbReference type="EMBL" id="KAF2153055.1"/>
    </source>
</evidence>
<dbReference type="SMART" id="SM00271">
    <property type="entry name" value="DnaJ"/>
    <property type="match status" value="1"/>
</dbReference>
<evidence type="ECO:0000256" key="1">
    <source>
        <dbReference type="ARBA" id="ARBA00023186"/>
    </source>
</evidence>